<proteinExistence type="predicted"/>
<keyword evidence="2" id="KW-1185">Reference proteome</keyword>
<sequence length="326" mass="35017">MKSYKKLKYVGSALMLSTILLSCEDSIDKDNPPVPYAEIGGYANSDEIASSSLVAKLSFENNLTDAKNNITDGMPTNIAYVAGVKGNAYDGSSSQMRYAIGNATTAITNLNSFTLSFWMKSANTVDPVIPGQGKGAQGIFSIVRPTEFWGGINVFLENPDSSKPDRLRLKLGVENGRPGVSWKGQNVIMNIDGQKNNWVHITMSYNAITSRVSCYVNGEPASNLVGFAYAPAAGLQGSAPWYASDPGDINNSGGAAQGYGQLQMVGTNGKVVFGSHQFETMPPLNNGSQQDWATSFAGQLDEFRIYNTALSNGDVIALYKLEKDNR</sequence>
<evidence type="ECO:0000313" key="2">
    <source>
        <dbReference type="Proteomes" id="UP001208649"/>
    </source>
</evidence>
<comment type="caution">
    <text evidence="1">The sequence shown here is derived from an EMBL/GenBank/DDBJ whole genome shotgun (WGS) entry which is preliminary data.</text>
</comment>
<evidence type="ECO:0000313" key="1">
    <source>
        <dbReference type="EMBL" id="MCU7617024.1"/>
    </source>
</evidence>
<name>A0ABT2W4Y4_9FLAO</name>
<gene>
    <name evidence="1" type="ORF">NZ698_07425</name>
</gene>
<organism evidence="1 2">
    <name type="scientific">Chryseobacterium edaphi</name>
    <dbReference type="NCBI Taxonomy" id="2976532"/>
    <lineage>
        <taxon>Bacteria</taxon>
        <taxon>Pseudomonadati</taxon>
        <taxon>Bacteroidota</taxon>
        <taxon>Flavobacteriia</taxon>
        <taxon>Flavobacteriales</taxon>
        <taxon>Weeksellaceae</taxon>
        <taxon>Chryseobacterium group</taxon>
        <taxon>Chryseobacterium</taxon>
    </lineage>
</organism>
<dbReference type="RefSeq" id="WP_263002441.1">
    <property type="nucleotide sequence ID" value="NZ_JAOTEM010000001.1"/>
</dbReference>
<dbReference type="SUPFAM" id="SSF49899">
    <property type="entry name" value="Concanavalin A-like lectins/glucanases"/>
    <property type="match status" value="1"/>
</dbReference>
<dbReference type="PROSITE" id="PS51257">
    <property type="entry name" value="PROKAR_LIPOPROTEIN"/>
    <property type="match status" value="1"/>
</dbReference>
<dbReference type="InterPro" id="IPR013320">
    <property type="entry name" value="ConA-like_dom_sf"/>
</dbReference>
<dbReference type="Pfam" id="PF13385">
    <property type="entry name" value="Laminin_G_3"/>
    <property type="match status" value="1"/>
</dbReference>
<protein>
    <submittedName>
        <fullName evidence="1">LamG domain-containing protein</fullName>
    </submittedName>
</protein>
<dbReference type="EMBL" id="JAOTEM010000001">
    <property type="protein sequence ID" value="MCU7617024.1"/>
    <property type="molecule type" value="Genomic_DNA"/>
</dbReference>
<reference evidence="2" key="1">
    <citation type="submission" date="2023-07" db="EMBL/GenBank/DDBJ databases">
        <title>Chryseobacterium sp. strain PBS4-4 Genome sequencing and assembly.</title>
        <authorList>
            <person name="Jung Y."/>
        </authorList>
    </citation>
    <scope>NUCLEOTIDE SEQUENCE [LARGE SCALE GENOMIC DNA]</scope>
    <source>
        <strain evidence="2">PBS4-4</strain>
    </source>
</reference>
<dbReference type="Proteomes" id="UP001208649">
    <property type="component" value="Unassembled WGS sequence"/>
</dbReference>
<dbReference type="Gene3D" id="2.60.120.200">
    <property type="match status" value="1"/>
</dbReference>
<accession>A0ABT2W4Y4</accession>